<keyword evidence="1" id="KW-1133">Transmembrane helix</keyword>
<sequence>MPHHLRRQHLIMIIMIFMVIIMRCLPYVRGLLLQRFLWKSSNWRLRLYVRRPYVKTRSMLQELRAQMEQIVESQAPTLLLPEVAACDLVDLLSF</sequence>
<accession>A0AAD4UWQ5</accession>
<comment type="caution">
    <text evidence="2">The sequence shown here is derived from an EMBL/GenBank/DDBJ whole genome shotgun (WGS) entry which is preliminary data.</text>
</comment>
<reference evidence="2 3" key="1">
    <citation type="journal article" date="2022" name="G3 (Bethesda)">
        <title>Whole-genome sequence and methylome profiling of the almond [Prunus dulcis (Mill.) D.A. Webb] cultivar 'Nonpareil'.</title>
        <authorList>
            <person name="D'Amico-Willman K.M."/>
            <person name="Ouma W.Z."/>
            <person name="Meulia T."/>
            <person name="Sideli G.M."/>
            <person name="Gradziel T.M."/>
            <person name="Fresnedo-Ramirez J."/>
        </authorList>
    </citation>
    <scope>NUCLEOTIDE SEQUENCE [LARGE SCALE GENOMIC DNA]</scope>
    <source>
        <strain evidence="2">Clone GOH B32 T37-40</strain>
    </source>
</reference>
<gene>
    <name evidence="2" type="ORF">L3X38_043234</name>
</gene>
<name>A0AAD4UWQ5_PRUDU</name>
<evidence type="ECO:0000313" key="2">
    <source>
        <dbReference type="EMBL" id="KAI5314058.1"/>
    </source>
</evidence>
<dbReference type="Proteomes" id="UP001054821">
    <property type="component" value="Chromosome 8"/>
</dbReference>
<keyword evidence="1" id="KW-0812">Transmembrane</keyword>
<dbReference type="EMBL" id="JAJFAZ020000008">
    <property type="protein sequence ID" value="KAI5314058.1"/>
    <property type="molecule type" value="Genomic_DNA"/>
</dbReference>
<evidence type="ECO:0000256" key="1">
    <source>
        <dbReference type="SAM" id="Phobius"/>
    </source>
</evidence>
<keyword evidence="3" id="KW-1185">Reference proteome</keyword>
<proteinExistence type="predicted"/>
<dbReference type="AlphaFoldDB" id="A0AAD4UWQ5"/>
<protein>
    <submittedName>
        <fullName evidence="2">Uncharacterized protein</fullName>
    </submittedName>
</protein>
<organism evidence="2 3">
    <name type="scientific">Prunus dulcis</name>
    <name type="common">Almond</name>
    <name type="synonym">Amygdalus dulcis</name>
    <dbReference type="NCBI Taxonomy" id="3755"/>
    <lineage>
        <taxon>Eukaryota</taxon>
        <taxon>Viridiplantae</taxon>
        <taxon>Streptophyta</taxon>
        <taxon>Embryophyta</taxon>
        <taxon>Tracheophyta</taxon>
        <taxon>Spermatophyta</taxon>
        <taxon>Magnoliopsida</taxon>
        <taxon>eudicotyledons</taxon>
        <taxon>Gunneridae</taxon>
        <taxon>Pentapetalae</taxon>
        <taxon>rosids</taxon>
        <taxon>fabids</taxon>
        <taxon>Rosales</taxon>
        <taxon>Rosaceae</taxon>
        <taxon>Amygdaloideae</taxon>
        <taxon>Amygdaleae</taxon>
        <taxon>Prunus</taxon>
    </lineage>
</organism>
<evidence type="ECO:0000313" key="3">
    <source>
        <dbReference type="Proteomes" id="UP001054821"/>
    </source>
</evidence>
<feature type="transmembrane region" description="Helical" evidence="1">
    <location>
        <begin position="12"/>
        <end position="32"/>
    </location>
</feature>
<keyword evidence="1" id="KW-0472">Membrane</keyword>